<proteinExistence type="predicted"/>
<accession>A0A8D5G938</accession>
<name>A0A8D5G938_9PROT</name>
<evidence type="ECO:0000313" key="1">
    <source>
        <dbReference type="EMBL" id="BCM25371.1"/>
    </source>
</evidence>
<evidence type="ECO:0000313" key="2">
    <source>
        <dbReference type="Proteomes" id="UP000826722"/>
    </source>
</evidence>
<dbReference type="KEGG" id="mpau:ZMTM_16300"/>
<reference evidence="1" key="1">
    <citation type="journal article" date="2021" name="Arch. Microbiol.">
        <title>Methyloradius palustris gen. nov., sp. nov., a methanol-oxidizing bacterium isolated from snow.</title>
        <authorList>
            <person name="Miyadera T."/>
            <person name="Kojima H."/>
            <person name="Fukui M."/>
        </authorList>
    </citation>
    <scope>NUCLEOTIDE SEQUENCE</scope>
    <source>
        <strain evidence="1">Zm11</strain>
    </source>
</reference>
<organism evidence="1 2">
    <name type="scientific">Methyloradius palustris</name>
    <dbReference type="NCBI Taxonomy" id="2778876"/>
    <lineage>
        <taxon>Bacteria</taxon>
        <taxon>Pseudomonadati</taxon>
        <taxon>Pseudomonadota</taxon>
        <taxon>Betaproteobacteria</taxon>
        <taxon>Nitrosomonadales</taxon>
        <taxon>Methylophilaceae</taxon>
        <taxon>Methyloradius</taxon>
    </lineage>
</organism>
<dbReference type="Proteomes" id="UP000826722">
    <property type="component" value="Chromosome"/>
</dbReference>
<sequence>MIWNLKLSPRTKRQLLNFARQQENLNGMRSNQRGILKLFLMAAMGRNEPLNLNARPNLEN</sequence>
<keyword evidence="2" id="KW-1185">Reference proteome</keyword>
<gene>
    <name evidence="1" type="ORF">ZMTM_16300</name>
</gene>
<dbReference type="AlphaFoldDB" id="A0A8D5G938"/>
<protein>
    <submittedName>
        <fullName evidence="1">Uncharacterized protein</fullName>
    </submittedName>
</protein>
<dbReference type="EMBL" id="AP024110">
    <property type="protein sequence ID" value="BCM25371.1"/>
    <property type="molecule type" value="Genomic_DNA"/>
</dbReference>